<keyword evidence="3" id="KW-1185">Reference proteome</keyword>
<dbReference type="AlphaFoldDB" id="A0A9P1J298"/>
<name>A0A9P1J298_9PELO</name>
<evidence type="ECO:0000259" key="1">
    <source>
        <dbReference type="PROSITE" id="PS50280"/>
    </source>
</evidence>
<dbReference type="PROSITE" id="PS50280">
    <property type="entry name" value="SET"/>
    <property type="match status" value="1"/>
</dbReference>
<dbReference type="OrthoDB" id="40579at2759"/>
<dbReference type="InterPro" id="IPR001214">
    <property type="entry name" value="SET_dom"/>
</dbReference>
<proteinExistence type="predicted"/>
<comment type="caution">
    <text evidence="2">The sequence shown here is derived from an EMBL/GenBank/DDBJ whole genome shotgun (WGS) entry which is preliminary data.</text>
</comment>
<evidence type="ECO:0000313" key="2">
    <source>
        <dbReference type="EMBL" id="CAI5455221.1"/>
    </source>
</evidence>
<gene>
    <name evidence="2" type="ORF">CAMP_LOCUS17858</name>
</gene>
<feature type="domain" description="SET" evidence="1">
    <location>
        <begin position="207"/>
        <end position="320"/>
    </location>
</feature>
<dbReference type="Pfam" id="PF21549">
    <property type="entry name" value="PRDM2_PR"/>
    <property type="match status" value="1"/>
</dbReference>
<dbReference type="SMART" id="SM00317">
    <property type="entry name" value="SET"/>
    <property type="match status" value="1"/>
</dbReference>
<dbReference type="EMBL" id="CANHGI010000006">
    <property type="protein sequence ID" value="CAI5455221.1"/>
    <property type="molecule type" value="Genomic_DNA"/>
</dbReference>
<dbReference type="InterPro" id="IPR046341">
    <property type="entry name" value="SET_dom_sf"/>
</dbReference>
<reference evidence="2" key="1">
    <citation type="submission" date="2022-11" db="EMBL/GenBank/DDBJ databases">
        <authorList>
            <person name="Kikuchi T."/>
        </authorList>
    </citation>
    <scope>NUCLEOTIDE SEQUENCE</scope>
    <source>
        <strain evidence="2">PS1010</strain>
    </source>
</reference>
<accession>A0A9P1J298</accession>
<evidence type="ECO:0000313" key="3">
    <source>
        <dbReference type="Proteomes" id="UP001152747"/>
    </source>
</evidence>
<sequence>MVCNCFIDKLEGDILKYTHLLCIWEQDGKLPSDVWNQTEESLNDFEYKLTNEKRDFMRDSWRKYGKHDEQAFLTLGKIHQMHYDLRYGILHGRIVKDETKELEYLEANAEYAIVLNSNNKYLETKKRKDVLPNQKVIKFLMKRDFEQLGKFVESEELFNKLTDLLCHVCRKRFQGCCPNHPIVLVKDRLPEYDDDKTLSISERTCPPSLEIRESSIPFAGLGVFAKEDIPAGFFFGPYRGIWVDSVSPTNSYSWEMVDEFHNKIGYIDSTDKNKSNYLRFVNHAPYEDEQNIVAFQRNEDIYYRAYKPIAKNAEILTYYGEKFHKELEKDAKKRQHAILE</sequence>
<dbReference type="SUPFAM" id="SSF82199">
    <property type="entry name" value="SET domain"/>
    <property type="match status" value="1"/>
</dbReference>
<protein>
    <recommendedName>
        <fullName evidence="1">SET domain-containing protein</fullName>
    </recommendedName>
</protein>
<dbReference type="Proteomes" id="UP001152747">
    <property type="component" value="Unassembled WGS sequence"/>
</dbReference>
<dbReference type="Gene3D" id="2.170.270.10">
    <property type="entry name" value="SET domain"/>
    <property type="match status" value="1"/>
</dbReference>
<organism evidence="2 3">
    <name type="scientific">Caenorhabditis angaria</name>
    <dbReference type="NCBI Taxonomy" id="860376"/>
    <lineage>
        <taxon>Eukaryota</taxon>
        <taxon>Metazoa</taxon>
        <taxon>Ecdysozoa</taxon>
        <taxon>Nematoda</taxon>
        <taxon>Chromadorea</taxon>
        <taxon>Rhabditida</taxon>
        <taxon>Rhabditina</taxon>
        <taxon>Rhabditomorpha</taxon>
        <taxon>Rhabditoidea</taxon>
        <taxon>Rhabditidae</taxon>
        <taxon>Peloderinae</taxon>
        <taxon>Caenorhabditis</taxon>
    </lineage>
</organism>